<proteinExistence type="predicted"/>
<protein>
    <submittedName>
        <fullName evidence="1">Uncharacterized protein</fullName>
    </submittedName>
</protein>
<dbReference type="EMBL" id="JACIGK010000011">
    <property type="protein sequence ID" value="MBB4266153.1"/>
    <property type="molecule type" value="Genomic_DNA"/>
</dbReference>
<dbReference type="Proteomes" id="UP000554286">
    <property type="component" value="Unassembled WGS sequence"/>
</dbReference>
<keyword evidence="2" id="KW-1185">Reference proteome</keyword>
<organism evidence="1 2">
    <name type="scientific">Roseospira visakhapatnamensis</name>
    <dbReference type="NCBI Taxonomy" id="390880"/>
    <lineage>
        <taxon>Bacteria</taxon>
        <taxon>Pseudomonadati</taxon>
        <taxon>Pseudomonadota</taxon>
        <taxon>Alphaproteobacteria</taxon>
        <taxon>Rhodospirillales</taxon>
        <taxon>Rhodospirillaceae</taxon>
        <taxon>Roseospira</taxon>
    </lineage>
</organism>
<accession>A0A7W6RCX5</accession>
<name>A0A7W6RCX5_9PROT</name>
<dbReference type="AlphaFoldDB" id="A0A7W6RCX5"/>
<evidence type="ECO:0000313" key="1">
    <source>
        <dbReference type="EMBL" id="MBB4266153.1"/>
    </source>
</evidence>
<reference evidence="1 2" key="1">
    <citation type="submission" date="2020-08" db="EMBL/GenBank/DDBJ databases">
        <title>Genome sequencing of Purple Non-Sulfur Bacteria from various extreme environments.</title>
        <authorList>
            <person name="Mayer M."/>
        </authorList>
    </citation>
    <scope>NUCLEOTIDE SEQUENCE [LARGE SCALE GENOMIC DNA]</scope>
    <source>
        <strain evidence="1 2">JA131</strain>
    </source>
</reference>
<comment type="caution">
    <text evidence="1">The sequence shown here is derived from an EMBL/GenBank/DDBJ whole genome shotgun (WGS) entry which is preliminary data.</text>
</comment>
<sequence length="36" mass="3998">MVEVLNDPIVLSMMRRDGVPMDSLQGLLRKIGRGLS</sequence>
<gene>
    <name evidence="1" type="ORF">GGD89_001782</name>
</gene>
<evidence type="ECO:0000313" key="2">
    <source>
        <dbReference type="Proteomes" id="UP000554286"/>
    </source>
</evidence>